<sequence length="149" mass="15974">MSVVKMLLDAWELWSALKRSSIPLRALVSVGGNDVKHCSDMDGVSSDLVDSSELLAALDFDSVPEAAPNLVDVELDIENGIIDPFDDHVLAVALNGFEESHDTEPDGKGDFVEAVRPSMLDSAFWDPSGNAVGTSHAEEQNDIVTSMVC</sequence>
<organism evidence="1 2">
    <name type="scientific">Bodo saltans</name>
    <name type="common">Flagellated protozoan</name>
    <dbReference type="NCBI Taxonomy" id="75058"/>
    <lineage>
        <taxon>Eukaryota</taxon>
        <taxon>Discoba</taxon>
        <taxon>Euglenozoa</taxon>
        <taxon>Kinetoplastea</taxon>
        <taxon>Metakinetoplastina</taxon>
        <taxon>Eubodonida</taxon>
        <taxon>Bodonidae</taxon>
        <taxon>Bodo</taxon>
    </lineage>
</organism>
<gene>
    <name evidence="1" type="ORF">BSAL_85135</name>
</gene>
<proteinExistence type="predicted"/>
<evidence type="ECO:0000313" key="2">
    <source>
        <dbReference type="Proteomes" id="UP000051952"/>
    </source>
</evidence>
<reference evidence="2" key="1">
    <citation type="submission" date="2015-09" db="EMBL/GenBank/DDBJ databases">
        <authorList>
            <consortium name="Pathogen Informatics"/>
        </authorList>
    </citation>
    <scope>NUCLEOTIDE SEQUENCE [LARGE SCALE GENOMIC DNA]</scope>
    <source>
        <strain evidence="2">Lake Konstanz</strain>
    </source>
</reference>
<name>A0A0S4J466_BODSA</name>
<keyword evidence="2" id="KW-1185">Reference proteome</keyword>
<dbReference type="Proteomes" id="UP000051952">
    <property type="component" value="Unassembled WGS sequence"/>
</dbReference>
<protein>
    <submittedName>
        <fullName evidence="1">Uncharacterized protein</fullName>
    </submittedName>
</protein>
<dbReference type="VEuPathDB" id="TriTrypDB:BSAL_85135"/>
<evidence type="ECO:0000313" key="1">
    <source>
        <dbReference type="EMBL" id="CUG76471.1"/>
    </source>
</evidence>
<dbReference type="EMBL" id="CYKH01000997">
    <property type="protein sequence ID" value="CUG76471.1"/>
    <property type="molecule type" value="Genomic_DNA"/>
</dbReference>
<accession>A0A0S4J466</accession>
<dbReference type="AlphaFoldDB" id="A0A0S4J466"/>